<evidence type="ECO:0000256" key="7">
    <source>
        <dbReference type="SAM" id="Phobius"/>
    </source>
</evidence>
<keyword evidence="7" id="KW-0812">Transmembrane</keyword>
<accession>A0A4Y1R1E4</accession>
<dbReference type="Gene3D" id="3.40.47.10">
    <property type="match status" value="3"/>
</dbReference>
<dbReference type="EMBL" id="AP019298">
    <property type="protein sequence ID" value="BBG97914.1"/>
    <property type="molecule type" value="Genomic_DNA"/>
</dbReference>
<reference evidence="10" key="1">
    <citation type="journal article" date="2019" name="Science">
        <title>Mutation of a bHLH transcription factor allowed almond domestication.</title>
        <authorList>
            <person name="Sanchez-Perez R."/>
            <person name="Pavan S."/>
            <person name="Mazzeo R."/>
            <person name="Moldovan C."/>
            <person name="Aiese Cigliano R."/>
            <person name="Del Cueto J."/>
            <person name="Ricciardi F."/>
            <person name="Lotti C."/>
            <person name="Ricciardi L."/>
            <person name="Dicenta F."/>
            <person name="Lopez-Marques R.L."/>
            <person name="Lindberg Moller B."/>
        </authorList>
    </citation>
    <scope>NUCLEOTIDE SEQUENCE</scope>
</reference>
<name>A0A4Y1R1E4_PRUDU</name>
<feature type="domain" description="Beta-ketoacyl-[acyl-carrier-protein] synthase III C-terminal" evidence="9">
    <location>
        <begin position="370"/>
        <end position="420"/>
    </location>
</feature>
<feature type="domain" description="FAE" evidence="8">
    <location>
        <begin position="31"/>
        <end position="313"/>
    </location>
</feature>
<feature type="non-terminal residue" evidence="10">
    <location>
        <position position="1"/>
    </location>
</feature>
<evidence type="ECO:0000256" key="4">
    <source>
        <dbReference type="ARBA" id="ARBA00022679"/>
    </source>
</evidence>
<dbReference type="InterPro" id="IPR013747">
    <property type="entry name" value="ACP_syn_III_C"/>
</dbReference>
<sequence length="1331" mass="149495">LFLSIFMELFMAMCLLPLFCACLYLCKLVLQWRNQQCYLLAYECYKATDDRKLDTESCVKIIQRNKNLGLEEYRFLLKTIVNSGLGEETYGPRNVIAGREDCPSLEDALWEMDDILSVTLDKLFDKTGISPSKIDILVVNVSLFSPAPSLTARIINHYKMKKDIKAFNLSGMGCSGSLVAIDLVQNLFKTYKNVHAVVVSTESLGPNWYRGKVKPMILANCLYRSGGCSMLFTNNKALKHRALLKLECIVRTHHGSSDEGYGCSIQVEDKHGFRGFNLSKSIAKVAAKALTMNLRVLVRKVLPLTELLRYVIMSRRQNKIAEHRRGVGAGGTGLNLKAGLEHFCIPPTEGAVVNGVGNSLGLNDYDLEPARMALHRFGNTSSGGLWYVLGYMEAKKRLKKRDKILMVSFGAGYECNNCVWVVLRDLHDANVWKDCIERYPPTTLVNPFMDRLSWINDERLSFLVLQKRDQSCYMLAYECYKAKEDMKVNSDSCAKIVMQNKNLGLEELRFLLKTIVNSGIGEETSCPRNIIECRNSTIEDELHEMDGIIFDTLDKLFARSTSISPSQIDILVVNVSMFSPAPSLTSRIINRYKMREDIKTFNLSGMGCSESLIAIDVVQNLFKSYKNANAIVVSTESIAPNWYCGKEKSMMLTNCLFRSGGCSMLFTNNRDLKHRAMLKLKHLVRTHIGSSNEAYDCCIQAEDESGYQGFRLTKYLTKAAALAFTMNLQILVPKMLPLREILRYLLASLLHNLSNKSQNLEADGGDGVKLNIKTGIEHFCIHPGGRAIIDGIGKSLGLSDYDVEPSRMALYRFGNTSAAGFWYALGYMEAKQRLKKGNRILMSGFGAGFKCNNIVWEVLKDLEDANVWKDCIDSYPPETLVNPFMEKAMEIFMTMSLLTLFFGFFCLCKLLLQRRDQSCYMLAYECYKAKEDMKLNCDSSAKIVMRNKNLGLEELRFLLKTIVSSGIGEETSCPRNIIEGRNPTRADELCEMDGIIFDTLDKLFARPTSISPSQIDILVVNVSMFSPAPSLTSRIINRYKMREDIKTFNLSGMGCSASLIAIDVVQNLFKSYKNANAIVVSTESIAPNWYCGKEKSMMLTNCLFRSGGCSMLFTNNKGLKHQAMLKLRHLVRTHIGSSDEAYDCCIQAEDESGYQGFRLTKHLTKAAALAFTMNLQVLVPKVLPLREILRYLAVSRLKSAKSQKPKADEGVGLNLKTGIEHFCIHPGGRAIIDGIGKSLGLSDYDVEPSRMALHRFGNTSAAGFWYALGYMEAKQRLKKGNRILMSGFGAGFKCNNIVWEVLKDLGDANVWKDCIESYPPKTLVNPFMEKY</sequence>
<dbReference type="EC" id="2.3.1.199" evidence="3"/>
<feature type="domain" description="Beta-ketoacyl-[acyl-carrier-protein] synthase III C-terminal" evidence="9">
    <location>
        <begin position="776"/>
        <end position="857"/>
    </location>
</feature>
<dbReference type="InterPro" id="IPR012392">
    <property type="entry name" value="3-ktacl-CoA_syn"/>
</dbReference>
<evidence type="ECO:0000259" key="8">
    <source>
        <dbReference type="Pfam" id="PF08392"/>
    </source>
</evidence>
<keyword evidence="7" id="KW-1133">Transmembrane helix</keyword>
<gene>
    <name evidence="10" type="ORF">Prudu_007177</name>
</gene>
<feature type="domain" description="Beta-ketoacyl-[acyl-carrier-protein] synthase III C-terminal" evidence="9">
    <location>
        <begin position="1218"/>
        <end position="1300"/>
    </location>
</feature>
<evidence type="ECO:0000256" key="6">
    <source>
        <dbReference type="ARBA" id="ARBA00047375"/>
    </source>
</evidence>
<dbReference type="GO" id="GO:0006633">
    <property type="term" value="P:fatty acid biosynthetic process"/>
    <property type="evidence" value="ECO:0007669"/>
    <property type="project" value="UniProtKB-UniPathway"/>
</dbReference>
<dbReference type="CDD" id="cd00831">
    <property type="entry name" value="CHS_like"/>
    <property type="match status" value="3"/>
</dbReference>
<dbReference type="UniPathway" id="UPA00094"/>
<dbReference type="Pfam" id="PF08392">
    <property type="entry name" value="FAE1_CUT1_RppA"/>
    <property type="match status" value="3"/>
</dbReference>
<protein>
    <recommendedName>
        <fullName evidence="3">very-long-chain 3-oxoacyl-CoA synthase</fullName>
        <ecNumber evidence="3">2.3.1.199</ecNumber>
    </recommendedName>
</protein>
<comment type="pathway">
    <text evidence="1">Lipid metabolism; fatty acid biosynthesis.</text>
</comment>
<dbReference type="SUPFAM" id="SSF53901">
    <property type="entry name" value="Thiolase-like"/>
    <property type="match status" value="4"/>
</dbReference>
<comment type="catalytic activity">
    <reaction evidence="6">
        <text>a very-long-chain acyl-CoA + malonyl-CoA + H(+) = a very-long-chain 3-oxoacyl-CoA + CO2 + CoA</text>
        <dbReference type="Rhea" id="RHEA:32727"/>
        <dbReference type="ChEBI" id="CHEBI:15378"/>
        <dbReference type="ChEBI" id="CHEBI:16526"/>
        <dbReference type="ChEBI" id="CHEBI:57287"/>
        <dbReference type="ChEBI" id="CHEBI:57384"/>
        <dbReference type="ChEBI" id="CHEBI:90725"/>
        <dbReference type="ChEBI" id="CHEBI:90736"/>
        <dbReference type="EC" id="2.3.1.199"/>
    </reaction>
</comment>
<comment type="similarity">
    <text evidence="2">Belongs to the thiolase-like superfamily. Chalcone/stilbene synthases family.</text>
</comment>
<keyword evidence="5" id="KW-0012">Acyltransferase</keyword>
<feature type="non-terminal residue" evidence="10">
    <location>
        <position position="1331"/>
    </location>
</feature>
<dbReference type="PANTHER" id="PTHR31561">
    <property type="entry name" value="3-KETOACYL-COA SYNTHASE"/>
    <property type="match status" value="1"/>
</dbReference>
<evidence type="ECO:0000259" key="9">
    <source>
        <dbReference type="Pfam" id="PF08541"/>
    </source>
</evidence>
<organism evidence="10">
    <name type="scientific">Prunus dulcis</name>
    <name type="common">Almond</name>
    <name type="synonym">Amygdalus dulcis</name>
    <dbReference type="NCBI Taxonomy" id="3755"/>
    <lineage>
        <taxon>Eukaryota</taxon>
        <taxon>Viridiplantae</taxon>
        <taxon>Streptophyta</taxon>
        <taxon>Embryophyta</taxon>
        <taxon>Tracheophyta</taxon>
        <taxon>Spermatophyta</taxon>
        <taxon>Magnoliopsida</taxon>
        <taxon>eudicotyledons</taxon>
        <taxon>Gunneridae</taxon>
        <taxon>Pentapetalae</taxon>
        <taxon>rosids</taxon>
        <taxon>fabids</taxon>
        <taxon>Rosales</taxon>
        <taxon>Rosaceae</taxon>
        <taxon>Amygdaloideae</taxon>
        <taxon>Amygdaleae</taxon>
        <taxon>Prunus</taxon>
    </lineage>
</organism>
<dbReference type="GO" id="GO:0009922">
    <property type="term" value="F:fatty acid elongase activity"/>
    <property type="evidence" value="ECO:0007669"/>
    <property type="project" value="UniProtKB-EC"/>
</dbReference>
<feature type="domain" description="FAE" evidence="8">
    <location>
        <begin position="913"/>
        <end position="1194"/>
    </location>
</feature>
<dbReference type="Pfam" id="PF08541">
    <property type="entry name" value="ACP_syn_III_C"/>
    <property type="match status" value="3"/>
</dbReference>
<proteinExistence type="inferred from homology"/>
<dbReference type="InterPro" id="IPR016039">
    <property type="entry name" value="Thiolase-like"/>
</dbReference>
<evidence type="ECO:0000313" key="10">
    <source>
        <dbReference type="EMBL" id="BBG97914.1"/>
    </source>
</evidence>
<keyword evidence="4" id="KW-0808">Transferase</keyword>
<feature type="domain" description="FAE" evidence="8">
    <location>
        <begin position="465"/>
        <end position="749"/>
    </location>
</feature>
<dbReference type="GO" id="GO:0016020">
    <property type="term" value="C:membrane"/>
    <property type="evidence" value="ECO:0007669"/>
    <property type="project" value="InterPro"/>
</dbReference>
<evidence type="ECO:0000256" key="3">
    <source>
        <dbReference type="ARBA" id="ARBA00012307"/>
    </source>
</evidence>
<evidence type="ECO:0000256" key="1">
    <source>
        <dbReference type="ARBA" id="ARBA00005194"/>
    </source>
</evidence>
<dbReference type="InterPro" id="IPR013601">
    <property type="entry name" value="FAE1_typ3_polyketide_synth"/>
</dbReference>
<evidence type="ECO:0000256" key="5">
    <source>
        <dbReference type="ARBA" id="ARBA00023315"/>
    </source>
</evidence>
<feature type="transmembrane region" description="Helical" evidence="7">
    <location>
        <begin position="891"/>
        <end position="912"/>
    </location>
</feature>
<keyword evidence="7" id="KW-0472">Membrane</keyword>
<evidence type="ECO:0000256" key="2">
    <source>
        <dbReference type="ARBA" id="ARBA00005531"/>
    </source>
</evidence>